<protein>
    <submittedName>
        <fullName evidence="1">Uncharacterized protein</fullName>
    </submittedName>
</protein>
<dbReference type="EMBL" id="JAAMRR010000146">
    <property type="protein sequence ID" value="NGX94198.1"/>
    <property type="molecule type" value="Genomic_DNA"/>
</dbReference>
<sequence>MTVHINLSDDKPYLLSVADTLATLSDQADFQSVDQAQIICGDLRLPSDEIVTLMGQEFMSFAIRRSLSAQPADHDQSVSSLEGS</sequence>
<accession>A0A7C9RD29</accession>
<evidence type="ECO:0000313" key="2">
    <source>
        <dbReference type="Proteomes" id="UP000480266"/>
    </source>
</evidence>
<keyword evidence="2" id="KW-1185">Reference proteome</keyword>
<dbReference type="AlphaFoldDB" id="A0A7C9RD29"/>
<reference evidence="1" key="1">
    <citation type="submission" date="2020-02" db="EMBL/GenBank/DDBJ databases">
        <title>Draft genome sequence of Candidatus Afipia apatlaquensis IBT-C3, a potential strain for decolorization of textile dyes.</title>
        <authorList>
            <person name="Sanchez-Reyes A."/>
            <person name="Breton-Deval L."/>
            <person name="Mangelson H."/>
            <person name="Sanchez-Flores A."/>
        </authorList>
    </citation>
    <scope>NUCLEOTIDE SEQUENCE [LARGE SCALE GENOMIC DNA]</scope>
    <source>
        <strain evidence="1">IBT-C3</strain>
    </source>
</reference>
<name>A0A7C9RD29_9BRAD</name>
<proteinExistence type="predicted"/>
<gene>
    <name evidence="1" type="ORF">G4V63_02795</name>
</gene>
<comment type="caution">
    <text evidence="1">The sequence shown here is derived from an EMBL/GenBank/DDBJ whole genome shotgun (WGS) entry which is preliminary data.</text>
</comment>
<evidence type="ECO:0000313" key="1">
    <source>
        <dbReference type="EMBL" id="NGX94198.1"/>
    </source>
</evidence>
<dbReference type="Proteomes" id="UP000480266">
    <property type="component" value="Unassembled WGS sequence"/>
</dbReference>
<organism evidence="1 2">
    <name type="scientific">Candidatus Afipia apatlaquensis</name>
    <dbReference type="NCBI Taxonomy" id="2712852"/>
    <lineage>
        <taxon>Bacteria</taxon>
        <taxon>Pseudomonadati</taxon>
        <taxon>Pseudomonadota</taxon>
        <taxon>Alphaproteobacteria</taxon>
        <taxon>Hyphomicrobiales</taxon>
        <taxon>Nitrobacteraceae</taxon>
        <taxon>Afipia</taxon>
    </lineage>
</organism>